<evidence type="ECO:0000313" key="1">
    <source>
        <dbReference type="EMBL" id="ELV07174.1"/>
    </source>
</evidence>
<accession>L8XWJ1</accession>
<feature type="non-terminal residue" evidence="1">
    <location>
        <position position="16"/>
    </location>
</feature>
<keyword evidence="2" id="KW-1185">Reference proteome</keyword>
<dbReference type="EMBL" id="AOBV01000023">
    <property type="protein sequence ID" value="ELV07174.1"/>
    <property type="molecule type" value="Genomic_DNA"/>
</dbReference>
<name>L8XWJ1_9GAMM</name>
<reference evidence="1 2" key="1">
    <citation type="journal article" date="2013" name="Genome Announc.">
        <title>Complete Genome Sequence of Wohlfahrtiimonas chitiniclastica Strain SH04, Isolated from Chrysomya megacephala Collected from Pudong International Airport in China.</title>
        <authorList>
            <person name="Cao X.M."/>
            <person name="Chen T."/>
            <person name="Xu L.Z."/>
            <person name="Yao L.S."/>
            <person name="Qi J."/>
            <person name="Zhang X.L."/>
            <person name="Yan Q.L."/>
            <person name="Deng Y.H."/>
            <person name="Guo T.Y."/>
            <person name="Wang J."/>
            <person name="Hu K.X."/>
            <person name="Xu B.L."/>
        </authorList>
    </citation>
    <scope>NUCLEOTIDE SEQUENCE [LARGE SCALE GENOMIC DNA]</scope>
    <source>
        <strain evidence="1 2">SH04</strain>
    </source>
</reference>
<sequence length="16" mass="1936">MIKTLLDELYKNKNNV</sequence>
<gene>
    <name evidence="1" type="ORF">F387_02038</name>
</gene>
<proteinExistence type="predicted"/>
<organism evidence="1 2">
    <name type="scientific">Wohlfahrtiimonas chitiniclastica SH04</name>
    <dbReference type="NCBI Taxonomy" id="1261130"/>
    <lineage>
        <taxon>Bacteria</taxon>
        <taxon>Pseudomonadati</taxon>
        <taxon>Pseudomonadota</taxon>
        <taxon>Gammaproteobacteria</taxon>
        <taxon>Cardiobacteriales</taxon>
        <taxon>Ignatzschineriaceae</taxon>
        <taxon>Wohlfahrtiimonas</taxon>
    </lineage>
</organism>
<dbReference type="HOGENOM" id="CLU_3433798_0_0_6"/>
<evidence type="ECO:0000313" key="2">
    <source>
        <dbReference type="Proteomes" id="UP000011617"/>
    </source>
</evidence>
<dbReference type="AlphaFoldDB" id="L8XWJ1"/>
<comment type="caution">
    <text evidence="1">The sequence shown here is derived from an EMBL/GenBank/DDBJ whole genome shotgun (WGS) entry which is preliminary data.</text>
</comment>
<protein>
    <submittedName>
        <fullName evidence="1">Uncharacterized protein</fullName>
    </submittedName>
</protein>
<dbReference type="Proteomes" id="UP000011617">
    <property type="component" value="Unassembled WGS sequence"/>
</dbReference>